<sequence>MLKGMLVGLCVAFALDERQRRRRGRRHPAAGRTAEPPSAARALAQAGAGPLLPGPRTEGDLSDEQLVARVQAMVDIPPGVEVTAVEGAVVLFGRVPRFAFAALLSRVARVPGVADVEDRLTPVDDLGGGAGEQL</sequence>
<dbReference type="Proteomes" id="UP000503640">
    <property type="component" value="Unassembled WGS sequence"/>
</dbReference>
<evidence type="ECO:0000256" key="1">
    <source>
        <dbReference type="SAM" id="MobiDB-lite"/>
    </source>
</evidence>
<name>A0A7I9VP83_9BACT</name>
<dbReference type="RefSeq" id="WP_176066560.1">
    <property type="nucleotide sequence ID" value="NZ_BJTG01000007.1"/>
</dbReference>
<feature type="region of interest" description="Disordered" evidence="1">
    <location>
        <begin position="21"/>
        <end position="60"/>
    </location>
</feature>
<evidence type="ECO:0000313" key="3">
    <source>
        <dbReference type="Proteomes" id="UP000503640"/>
    </source>
</evidence>
<keyword evidence="3" id="KW-1185">Reference proteome</keyword>
<dbReference type="AlphaFoldDB" id="A0A7I9VP83"/>
<evidence type="ECO:0000313" key="2">
    <source>
        <dbReference type="EMBL" id="GEJ58213.1"/>
    </source>
</evidence>
<evidence type="ECO:0008006" key="4">
    <source>
        <dbReference type="Google" id="ProtNLM"/>
    </source>
</evidence>
<organism evidence="2 3">
    <name type="scientific">Anaeromyxobacter diazotrophicus</name>
    <dbReference type="NCBI Taxonomy" id="2590199"/>
    <lineage>
        <taxon>Bacteria</taxon>
        <taxon>Pseudomonadati</taxon>
        <taxon>Myxococcota</taxon>
        <taxon>Myxococcia</taxon>
        <taxon>Myxococcales</taxon>
        <taxon>Cystobacterineae</taxon>
        <taxon>Anaeromyxobacteraceae</taxon>
        <taxon>Anaeromyxobacter</taxon>
    </lineage>
</organism>
<gene>
    <name evidence="2" type="ORF">AMYX_29540</name>
</gene>
<feature type="compositionally biased region" description="Low complexity" evidence="1">
    <location>
        <begin position="34"/>
        <end position="55"/>
    </location>
</feature>
<dbReference type="EMBL" id="BJTG01000007">
    <property type="protein sequence ID" value="GEJ58213.1"/>
    <property type="molecule type" value="Genomic_DNA"/>
</dbReference>
<comment type="caution">
    <text evidence="2">The sequence shown here is derived from an EMBL/GenBank/DDBJ whole genome shotgun (WGS) entry which is preliminary data.</text>
</comment>
<reference evidence="3" key="1">
    <citation type="journal article" date="2020" name="Appl. Environ. Microbiol.">
        <title>Diazotrophic Anaeromyxobacter Isolates from Soils.</title>
        <authorList>
            <person name="Masuda Y."/>
            <person name="Yamanaka H."/>
            <person name="Xu Z.X."/>
            <person name="Shiratori Y."/>
            <person name="Aono T."/>
            <person name="Amachi S."/>
            <person name="Senoo K."/>
            <person name="Itoh H."/>
        </authorList>
    </citation>
    <scope>NUCLEOTIDE SEQUENCE [LARGE SCALE GENOMIC DNA]</scope>
    <source>
        <strain evidence="3">R267</strain>
    </source>
</reference>
<protein>
    <recommendedName>
        <fullName evidence="4">BON domain-containing protein</fullName>
    </recommendedName>
</protein>
<accession>A0A7I9VP83</accession>
<proteinExistence type="predicted"/>